<evidence type="ECO:0000313" key="4">
    <source>
        <dbReference type="Proteomes" id="UP000290289"/>
    </source>
</evidence>
<dbReference type="InterPro" id="IPR035897">
    <property type="entry name" value="Toll_tir_struct_dom_sf"/>
</dbReference>
<dbReference type="AlphaFoldDB" id="A0A498K496"/>
<dbReference type="SUPFAM" id="SSF52200">
    <property type="entry name" value="Toll/Interleukin receptor TIR domain"/>
    <property type="match status" value="1"/>
</dbReference>
<feature type="domain" description="TIR" evidence="2">
    <location>
        <begin position="10"/>
        <end position="66"/>
    </location>
</feature>
<dbReference type="EMBL" id="RDQH01000331">
    <property type="protein sequence ID" value="RXI00122.1"/>
    <property type="molecule type" value="Genomic_DNA"/>
</dbReference>
<comment type="caution">
    <text evidence="3">The sequence shown here is derived from an EMBL/GenBank/DDBJ whole genome shotgun (WGS) entry which is preliminary data.</text>
</comment>
<dbReference type="Gene3D" id="3.40.50.10140">
    <property type="entry name" value="Toll/interleukin-1 receptor homology (TIR) domain"/>
    <property type="match status" value="1"/>
</dbReference>
<dbReference type="Proteomes" id="UP000290289">
    <property type="component" value="Chromosome 5"/>
</dbReference>
<evidence type="ECO:0000256" key="1">
    <source>
        <dbReference type="ARBA" id="ARBA00023027"/>
    </source>
</evidence>
<dbReference type="PANTHER" id="PTHR32009">
    <property type="entry name" value="TMV RESISTANCE PROTEIN N-LIKE"/>
    <property type="match status" value="1"/>
</dbReference>
<name>A0A498K496_MALDO</name>
<reference evidence="3 4" key="1">
    <citation type="submission" date="2018-10" db="EMBL/GenBank/DDBJ databases">
        <title>A high-quality apple genome assembly.</title>
        <authorList>
            <person name="Hu J."/>
        </authorList>
    </citation>
    <scope>NUCLEOTIDE SEQUENCE [LARGE SCALE GENOMIC DNA]</scope>
    <source>
        <strain evidence="4">cv. HFTH1</strain>
        <tissue evidence="3">Young leaf</tissue>
    </source>
</reference>
<protein>
    <recommendedName>
        <fullName evidence="2">TIR domain-containing protein</fullName>
    </recommendedName>
</protein>
<gene>
    <name evidence="3" type="ORF">DVH24_030612</name>
</gene>
<dbReference type="GO" id="GO:0007165">
    <property type="term" value="P:signal transduction"/>
    <property type="evidence" value="ECO:0007669"/>
    <property type="project" value="InterPro"/>
</dbReference>
<sequence>MNFLGEEKMEERGEGIRKGFTDHLYDKLQWRAIKTFKDDQGLERGTFTFISPELHSAIEESQYAIVGEGCLFINNKLCLALGWKRFFVKGLKRAIWPSIGDGGKYGHVLFIKILISWRILEGQRAKTSPLASHRRRLARFNFRYPPGYPDRLG</sequence>
<dbReference type="PANTHER" id="PTHR32009:SF139">
    <property type="entry name" value="TOLL-INTERLEUKIN-RESISTANCE (TIR) DOMAIN FAMILY PROTEIN"/>
    <property type="match status" value="1"/>
</dbReference>
<evidence type="ECO:0000259" key="2">
    <source>
        <dbReference type="Pfam" id="PF01582"/>
    </source>
</evidence>
<accession>A0A498K496</accession>
<proteinExistence type="predicted"/>
<evidence type="ECO:0000313" key="3">
    <source>
        <dbReference type="EMBL" id="RXI00122.1"/>
    </source>
</evidence>
<dbReference type="Pfam" id="PF01582">
    <property type="entry name" value="TIR"/>
    <property type="match status" value="1"/>
</dbReference>
<keyword evidence="1" id="KW-0520">NAD</keyword>
<organism evidence="3 4">
    <name type="scientific">Malus domestica</name>
    <name type="common">Apple</name>
    <name type="synonym">Pyrus malus</name>
    <dbReference type="NCBI Taxonomy" id="3750"/>
    <lineage>
        <taxon>Eukaryota</taxon>
        <taxon>Viridiplantae</taxon>
        <taxon>Streptophyta</taxon>
        <taxon>Embryophyta</taxon>
        <taxon>Tracheophyta</taxon>
        <taxon>Spermatophyta</taxon>
        <taxon>Magnoliopsida</taxon>
        <taxon>eudicotyledons</taxon>
        <taxon>Gunneridae</taxon>
        <taxon>Pentapetalae</taxon>
        <taxon>rosids</taxon>
        <taxon>fabids</taxon>
        <taxon>Rosales</taxon>
        <taxon>Rosaceae</taxon>
        <taxon>Amygdaloideae</taxon>
        <taxon>Maleae</taxon>
        <taxon>Malus</taxon>
    </lineage>
</organism>
<dbReference type="InterPro" id="IPR000157">
    <property type="entry name" value="TIR_dom"/>
</dbReference>
<keyword evidence="4" id="KW-1185">Reference proteome</keyword>